<dbReference type="EMBL" id="KV441005">
    <property type="protein sequence ID" value="OAD66190.1"/>
    <property type="molecule type" value="Genomic_DNA"/>
</dbReference>
<dbReference type="Proteomes" id="UP000077315">
    <property type="component" value="Unassembled WGS sequence"/>
</dbReference>
<protein>
    <recommendedName>
        <fullName evidence="3">MULE transposase domain-containing protein</fullName>
    </recommendedName>
</protein>
<dbReference type="VEuPathDB" id="FungiDB:PHYBLDRAFT_70975"/>
<organism evidence="1 2">
    <name type="scientific">Phycomyces blakesleeanus (strain ATCC 8743b / DSM 1359 / FGSC 10004 / NBRC 33097 / NRRL 1555)</name>
    <dbReference type="NCBI Taxonomy" id="763407"/>
    <lineage>
        <taxon>Eukaryota</taxon>
        <taxon>Fungi</taxon>
        <taxon>Fungi incertae sedis</taxon>
        <taxon>Mucoromycota</taxon>
        <taxon>Mucoromycotina</taxon>
        <taxon>Mucoromycetes</taxon>
        <taxon>Mucorales</taxon>
        <taxon>Phycomycetaceae</taxon>
        <taxon>Phycomyces</taxon>
    </lineage>
</organism>
<evidence type="ECO:0008006" key="3">
    <source>
        <dbReference type="Google" id="ProtNLM"/>
    </source>
</evidence>
<keyword evidence="2" id="KW-1185">Reference proteome</keyword>
<evidence type="ECO:0000313" key="2">
    <source>
        <dbReference type="Proteomes" id="UP000077315"/>
    </source>
</evidence>
<name>A0A163CWW0_PHYB8</name>
<dbReference type="InParanoid" id="A0A163CWW0"/>
<dbReference type="GeneID" id="29003284"/>
<evidence type="ECO:0000313" key="1">
    <source>
        <dbReference type="EMBL" id="OAD66190.1"/>
    </source>
</evidence>
<accession>A0A163CWW0</accession>
<gene>
    <name evidence="1" type="ORF">PHYBLDRAFT_70975</name>
</gene>
<dbReference type="OrthoDB" id="2202553at2759"/>
<dbReference type="STRING" id="763407.A0A163CWW0"/>
<dbReference type="RefSeq" id="XP_018284230.1">
    <property type="nucleotide sequence ID" value="XM_018442378.1"/>
</dbReference>
<dbReference type="AlphaFoldDB" id="A0A163CWW0"/>
<proteinExistence type="predicted"/>
<reference evidence="2" key="1">
    <citation type="submission" date="2015-06" db="EMBL/GenBank/DDBJ databases">
        <title>Expansion of signal transduction pathways in fungi by whole-genome duplication.</title>
        <authorList>
            <consortium name="DOE Joint Genome Institute"/>
            <person name="Corrochano L.M."/>
            <person name="Kuo A."/>
            <person name="Marcet-Houben M."/>
            <person name="Polaino S."/>
            <person name="Salamov A."/>
            <person name="Villalobos J.M."/>
            <person name="Alvarez M.I."/>
            <person name="Avalos J."/>
            <person name="Benito E.P."/>
            <person name="Benoit I."/>
            <person name="Burger G."/>
            <person name="Camino L.P."/>
            <person name="Canovas D."/>
            <person name="Cerda-Olmedo E."/>
            <person name="Cheng J.-F."/>
            <person name="Dominguez A."/>
            <person name="Elias M."/>
            <person name="Eslava A.P."/>
            <person name="Glaser F."/>
            <person name="Grimwood J."/>
            <person name="Gutierrez G."/>
            <person name="Heitman J."/>
            <person name="Henrissat B."/>
            <person name="Iturriaga E.A."/>
            <person name="Lang B.F."/>
            <person name="Lavin J.L."/>
            <person name="Lee S."/>
            <person name="Li W."/>
            <person name="Lindquist E."/>
            <person name="Lopez-Garcia S."/>
            <person name="Luque E.M."/>
            <person name="Marcos A.T."/>
            <person name="Martin J."/>
            <person name="McCluskey K."/>
            <person name="Medina H.R."/>
            <person name="Miralles-Duran A."/>
            <person name="Miyazaki A."/>
            <person name="Munoz-Torres E."/>
            <person name="Oguiza J.A."/>
            <person name="Ohm R."/>
            <person name="Olmedo M."/>
            <person name="Orejas M."/>
            <person name="Ortiz-Castellanos L."/>
            <person name="Pisabarro A.G."/>
            <person name="Rodriguez-Romero J."/>
            <person name="Ruiz-Herrera J."/>
            <person name="Ruiz-Vazquez R."/>
            <person name="Sanz C."/>
            <person name="Schackwitz W."/>
            <person name="Schmutz J."/>
            <person name="Shahriari M."/>
            <person name="Shelest E."/>
            <person name="Silva-Franco F."/>
            <person name="Soanes D."/>
            <person name="Syed K."/>
            <person name="Tagua V.G."/>
            <person name="Talbot N.J."/>
            <person name="Thon M."/>
            <person name="De vries R.P."/>
            <person name="Wiebenga A."/>
            <person name="Yadav J.S."/>
            <person name="Braun E.L."/>
            <person name="Baker S."/>
            <person name="Garre V."/>
            <person name="Horwitz B."/>
            <person name="Torres-Martinez S."/>
            <person name="Idnurm A."/>
            <person name="Herrera-Estrella A."/>
            <person name="Gabaldon T."/>
            <person name="Grigoriev I.V."/>
        </authorList>
    </citation>
    <scope>NUCLEOTIDE SEQUENCE [LARGE SCALE GENOMIC DNA]</scope>
    <source>
        <strain evidence="2">NRRL 1555(-)</strain>
    </source>
</reference>
<sequence length="210" mass="24099">MTKEHKNHVPDHKSEIRTIPLPAEAIKIIEQQLRSGSSCRNTRISTLHQIESWVWALESQIMKRGTLCSIYEKIQMKALLYIFVSNKKDSLAVWINVKLSVNNYCIFTATLSPLNDNKDLFAFGFQSPLQVGIMRNLCKKFLDHVLSCNSPLCNQKGFPVAYMITNDKSAVPIIQWLSHLLHNSRFRPLHITINCYISEHCKSNPESRMG</sequence>